<comment type="caution">
    <text evidence="11">The sequence shown here is derived from an EMBL/GenBank/DDBJ whole genome shotgun (WGS) entry which is preliminary data.</text>
</comment>
<dbReference type="PANTHER" id="PTHR48111">
    <property type="entry name" value="REGULATOR OF RPOS"/>
    <property type="match status" value="1"/>
</dbReference>
<accession>A0ABN2QZE4</accession>
<feature type="domain" description="Response regulatory" evidence="9">
    <location>
        <begin position="14"/>
        <end position="127"/>
    </location>
</feature>
<evidence type="ECO:0000256" key="7">
    <source>
        <dbReference type="PROSITE-ProRule" id="PRU00169"/>
    </source>
</evidence>
<dbReference type="InterPro" id="IPR001867">
    <property type="entry name" value="OmpR/PhoB-type_DNA-bd"/>
</dbReference>
<dbReference type="RefSeq" id="WP_344094999.1">
    <property type="nucleotide sequence ID" value="NZ_BAAAOG010000004.1"/>
</dbReference>
<keyword evidence="2 7" id="KW-0597">Phosphoprotein</keyword>
<evidence type="ECO:0000259" key="10">
    <source>
        <dbReference type="PROSITE" id="PS51755"/>
    </source>
</evidence>
<sequence length="229" mass="25562">MPASSEVSHGDEPRLLYVEDEPDIAEIVMEMLAGHYRVEHAPSGEKALSVALARRFDVMVVDRRLPGMSGADFVRAIRTAHLATPLLMLTALGTVEDRVSGLDIGADDYLVKPFDFAELLARLRALRRGTRAVGERREIGDWLFTPRAQALYSPADRRIALTLTENELLELLTSSPEHVFSREEIIAAVFPDGGSPATVDTYVHYIRRKSTTEIIETVRFRGYRSGDPR</sequence>
<comment type="subcellular location">
    <subcellularLocation>
        <location evidence="1">Cytoplasm</location>
    </subcellularLocation>
</comment>
<dbReference type="InterPro" id="IPR039420">
    <property type="entry name" value="WalR-like"/>
</dbReference>
<dbReference type="CDD" id="cd00383">
    <property type="entry name" value="trans_reg_C"/>
    <property type="match status" value="1"/>
</dbReference>
<feature type="domain" description="OmpR/PhoB-type" evidence="10">
    <location>
        <begin position="134"/>
        <end position="227"/>
    </location>
</feature>
<evidence type="ECO:0000256" key="8">
    <source>
        <dbReference type="PROSITE-ProRule" id="PRU01091"/>
    </source>
</evidence>
<dbReference type="PROSITE" id="PS51755">
    <property type="entry name" value="OMPR_PHOB"/>
    <property type="match status" value="1"/>
</dbReference>
<dbReference type="InterPro" id="IPR011006">
    <property type="entry name" value="CheY-like_superfamily"/>
</dbReference>
<keyword evidence="12" id="KW-1185">Reference proteome</keyword>
<dbReference type="SUPFAM" id="SSF52172">
    <property type="entry name" value="CheY-like"/>
    <property type="match status" value="1"/>
</dbReference>
<evidence type="ECO:0000256" key="2">
    <source>
        <dbReference type="ARBA" id="ARBA00022553"/>
    </source>
</evidence>
<evidence type="ECO:0000313" key="11">
    <source>
        <dbReference type="EMBL" id="GAA1960838.1"/>
    </source>
</evidence>
<dbReference type="PROSITE" id="PS50110">
    <property type="entry name" value="RESPONSE_REGULATORY"/>
    <property type="match status" value="1"/>
</dbReference>
<dbReference type="Pfam" id="PF00072">
    <property type="entry name" value="Response_reg"/>
    <property type="match status" value="1"/>
</dbReference>
<evidence type="ECO:0000259" key="9">
    <source>
        <dbReference type="PROSITE" id="PS50110"/>
    </source>
</evidence>
<evidence type="ECO:0000256" key="5">
    <source>
        <dbReference type="ARBA" id="ARBA00023125"/>
    </source>
</evidence>
<feature type="DNA-binding region" description="OmpR/PhoB-type" evidence="8">
    <location>
        <begin position="134"/>
        <end position="227"/>
    </location>
</feature>
<gene>
    <name evidence="11" type="ORF">GCM10009776_24370</name>
</gene>
<dbReference type="SMART" id="SM00862">
    <property type="entry name" value="Trans_reg_C"/>
    <property type="match status" value="1"/>
</dbReference>
<dbReference type="EMBL" id="BAAAOG010000004">
    <property type="protein sequence ID" value="GAA1960838.1"/>
    <property type="molecule type" value="Genomic_DNA"/>
</dbReference>
<dbReference type="Pfam" id="PF00486">
    <property type="entry name" value="Trans_reg_C"/>
    <property type="match status" value="1"/>
</dbReference>
<name>A0ABN2QZE4_9MICO</name>
<dbReference type="PANTHER" id="PTHR48111:SF22">
    <property type="entry name" value="REGULATOR OF RPOS"/>
    <property type="match status" value="1"/>
</dbReference>
<evidence type="ECO:0000256" key="6">
    <source>
        <dbReference type="ARBA" id="ARBA00023163"/>
    </source>
</evidence>
<organism evidence="11 12">
    <name type="scientific">Microbacterium deminutum</name>
    <dbReference type="NCBI Taxonomy" id="344164"/>
    <lineage>
        <taxon>Bacteria</taxon>
        <taxon>Bacillati</taxon>
        <taxon>Actinomycetota</taxon>
        <taxon>Actinomycetes</taxon>
        <taxon>Micrococcales</taxon>
        <taxon>Microbacteriaceae</taxon>
        <taxon>Microbacterium</taxon>
    </lineage>
</organism>
<keyword evidence="5 8" id="KW-0238">DNA-binding</keyword>
<evidence type="ECO:0000256" key="3">
    <source>
        <dbReference type="ARBA" id="ARBA00023012"/>
    </source>
</evidence>
<proteinExistence type="predicted"/>
<dbReference type="Gene3D" id="6.10.250.690">
    <property type="match status" value="1"/>
</dbReference>
<keyword evidence="6" id="KW-0804">Transcription</keyword>
<dbReference type="Gene3D" id="3.40.50.2300">
    <property type="match status" value="1"/>
</dbReference>
<evidence type="ECO:0000313" key="12">
    <source>
        <dbReference type="Proteomes" id="UP001499933"/>
    </source>
</evidence>
<keyword evidence="4" id="KW-0805">Transcription regulation</keyword>
<evidence type="ECO:0000256" key="4">
    <source>
        <dbReference type="ARBA" id="ARBA00023015"/>
    </source>
</evidence>
<evidence type="ECO:0000256" key="1">
    <source>
        <dbReference type="ARBA" id="ARBA00004496"/>
    </source>
</evidence>
<dbReference type="InterPro" id="IPR036388">
    <property type="entry name" value="WH-like_DNA-bd_sf"/>
</dbReference>
<reference evidence="11 12" key="1">
    <citation type="journal article" date="2019" name="Int. J. Syst. Evol. Microbiol.">
        <title>The Global Catalogue of Microorganisms (GCM) 10K type strain sequencing project: providing services to taxonomists for standard genome sequencing and annotation.</title>
        <authorList>
            <consortium name="The Broad Institute Genomics Platform"/>
            <consortium name="The Broad Institute Genome Sequencing Center for Infectious Disease"/>
            <person name="Wu L."/>
            <person name="Ma J."/>
        </authorList>
    </citation>
    <scope>NUCLEOTIDE SEQUENCE [LARGE SCALE GENOMIC DNA]</scope>
    <source>
        <strain evidence="11 12">JCM 14901</strain>
    </source>
</reference>
<feature type="modified residue" description="4-aspartylphosphate" evidence="7">
    <location>
        <position position="62"/>
    </location>
</feature>
<protein>
    <submittedName>
        <fullName evidence="11">Response regulator transcription factor</fullName>
    </submittedName>
</protein>
<dbReference type="SMART" id="SM00448">
    <property type="entry name" value="REC"/>
    <property type="match status" value="1"/>
</dbReference>
<dbReference type="Proteomes" id="UP001499933">
    <property type="component" value="Unassembled WGS sequence"/>
</dbReference>
<dbReference type="InterPro" id="IPR001789">
    <property type="entry name" value="Sig_transdc_resp-reg_receiver"/>
</dbReference>
<keyword evidence="3" id="KW-0902">Two-component regulatory system</keyword>
<dbReference type="Gene3D" id="1.10.10.10">
    <property type="entry name" value="Winged helix-like DNA-binding domain superfamily/Winged helix DNA-binding domain"/>
    <property type="match status" value="1"/>
</dbReference>